<organism evidence="2 3">
    <name type="scientific">Caenorhabditis japonica</name>
    <dbReference type="NCBI Taxonomy" id="281687"/>
    <lineage>
        <taxon>Eukaryota</taxon>
        <taxon>Metazoa</taxon>
        <taxon>Ecdysozoa</taxon>
        <taxon>Nematoda</taxon>
        <taxon>Chromadorea</taxon>
        <taxon>Rhabditida</taxon>
        <taxon>Rhabditina</taxon>
        <taxon>Rhabditomorpha</taxon>
        <taxon>Rhabditoidea</taxon>
        <taxon>Rhabditidae</taxon>
        <taxon>Peloderinae</taxon>
        <taxon>Caenorhabditis</taxon>
    </lineage>
</organism>
<evidence type="ECO:0000313" key="3">
    <source>
        <dbReference type="Proteomes" id="UP000005237"/>
    </source>
</evidence>
<dbReference type="EnsemblMetazoa" id="CJA43132.1">
    <property type="protein sequence ID" value="CJA43132.1"/>
    <property type="gene ID" value="WBGene00218980"/>
</dbReference>
<dbReference type="AlphaFoldDB" id="A0A8R1J125"/>
<accession>A0A8R1J125</accession>
<feature type="region of interest" description="Disordered" evidence="1">
    <location>
        <begin position="1"/>
        <end position="80"/>
    </location>
</feature>
<evidence type="ECO:0000256" key="1">
    <source>
        <dbReference type="SAM" id="MobiDB-lite"/>
    </source>
</evidence>
<dbReference type="Proteomes" id="UP000005237">
    <property type="component" value="Unassembled WGS sequence"/>
</dbReference>
<name>A0A8R1J125_CAEJA</name>
<protein>
    <submittedName>
        <fullName evidence="2">Uncharacterized protein</fullName>
    </submittedName>
</protein>
<reference evidence="2" key="2">
    <citation type="submission" date="2022-06" db="UniProtKB">
        <authorList>
            <consortium name="EnsemblMetazoa"/>
        </authorList>
    </citation>
    <scope>IDENTIFICATION</scope>
    <source>
        <strain evidence="2">DF5081</strain>
    </source>
</reference>
<keyword evidence="3" id="KW-1185">Reference proteome</keyword>
<feature type="compositionally biased region" description="Low complexity" evidence="1">
    <location>
        <begin position="36"/>
        <end position="72"/>
    </location>
</feature>
<sequence length="104" mass="11578">MEVTKSITVSAGCPRRSRETKKSMTIATPKATIPEQRPVTSSSRSNSPRRQQPGSIRRPGAGPGAQQPRPQAYHYDEGAQWRPYVQPSPYMFYSGPVYGQQQGR</sequence>
<evidence type="ECO:0000313" key="2">
    <source>
        <dbReference type="EnsemblMetazoa" id="CJA43132.1"/>
    </source>
</evidence>
<reference evidence="3" key="1">
    <citation type="submission" date="2010-08" db="EMBL/GenBank/DDBJ databases">
        <authorList>
            <consortium name="Caenorhabditis japonica Sequencing Consortium"/>
            <person name="Wilson R.K."/>
        </authorList>
    </citation>
    <scope>NUCLEOTIDE SEQUENCE [LARGE SCALE GENOMIC DNA]</scope>
    <source>
        <strain evidence="3">DF5081</strain>
    </source>
</reference>
<proteinExistence type="predicted"/>